<organism evidence="2 3">
    <name type="scientific">Heterobasidion irregulare (strain TC 32-1)</name>
    <dbReference type="NCBI Taxonomy" id="747525"/>
    <lineage>
        <taxon>Eukaryota</taxon>
        <taxon>Fungi</taxon>
        <taxon>Dikarya</taxon>
        <taxon>Basidiomycota</taxon>
        <taxon>Agaricomycotina</taxon>
        <taxon>Agaricomycetes</taxon>
        <taxon>Russulales</taxon>
        <taxon>Bondarzewiaceae</taxon>
        <taxon>Heterobasidion</taxon>
        <taxon>Heterobasidion annosum species complex</taxon>
    </lineage>
</organism>
<gene>
    <name evidence="2" type="ORF">HETIRDRAFT_409763</name>
</gene>
<proteinExistence type="predicted"/>
<reference evidence="2 3" key="1">
    <citation type="journal article" date="2012" name="New Phytol.">
        <title>Insight into trade-off between wood decay and parasitism from the genome of a fungal forest pathogen.</title>
        <authorList>
            <person name="Olson A."/>
            <person name="Aerts A."/>
            <person name="Asiegbu F."/>
            <person name="Belbahri L."/>
            <person name="Bouzid O."/>
            <person name="Broberg A."/>
            <person name="Canback B."/>
            <person name="Coutinho P.M."/>
            <person name="Cullen D."/>
            <person name="Dalman K."/>
            <person name="Deflorio G."/>
            <person name="van Diepen L.T."/>
            <person name="Dunand C."/>
            <person name="Duplessis S."/>
            <person name="Durling M."/>
            <person name="Gonthier P."/>
            <person name="Grimwood J."/>
            <person name="Fossdal C.G."/>
            <person name="Hansson D."/>
            <person name="Henrissat B."/>
            <person name="Hietala A."/>
            <person name="Himmelstrand K."/>
            <person name="Hoffmeister D."/>
            <person name="Hogberg N."/>
            <person name="James T.Y."/>
            <person name="Karlsson M."/>
            <person name="Kohler A."/>
            <person name="Kues U."/>
            <person name="Lee Y.H."/>
            <person name="Lin Y.C."/>
            <person name="Lind M."/>
            <person name="Lindquist E."/>
            <person name="Lombard V."/>
            <person name="Lucas S."/>
            <person name="Lunden K."/>
            <person name="Morin E."/>
            <person name="Murat C."/>
            <person name="Park J."/>
            <person name="Raffaello T."/>
            <person name="Rouze P."/>
            <person name="Salamov A."/>
            <person name="Schmutz J."/>
            <person name="Solheim H."/>
            <person name="Stahlberg J."/>
            <person name="Velez H."/>
            <person name="de Vries R.P."/>
            <person name="Wiebenga A."/>
            <person name="Woodward S."/>
            <person name="Yakovlev I."/>
            <person name="Garbelotto M."/>
            <person name="Martin F."/>
            <person name="Grigoriev I.V."/>
            <person name="Stenlid J."/>
        </authorList>
    </citation>
    <scope>NUCLEOTIDE SEQUENCE [LARGE SCALE GENOMIC DNA]</scope>
    <source>
        <strain evidence="2 3">TC 32-1</strain>
    </source>
</reference>
<dbReference type="RefSeq" id="XP_009546786.1">
    <property type="nucleotide sequence ID" value="XM_009548491.1"/>
</dbReference>
<dbReference type="KEGG" id="hir:HETIRDRAFT_409763"/>
<dbReference type="GeneID" id="20672799"/>
<feature type="region of interest" description="Disordered" evidence="1">
    <location>
        <begin position="24"/>
        <end position="59"/>
    </location>
</feature>
<evidence type="ECO:0000313" key="3">
    <source>
        <dbReference type="Proteomes" id="UP000030671"/>
    </source>
</evidence>
<dbReference type="EMBL" id="KI925458">
    <property type="protein sequence ID" value="ETW82248.1"/>
    <property type="molecule type" value="Genomic_DNA"/>
</dbReference>
<name>W4K8X9_HETIT</name>
<dbReference type="InParanoid" id="W4K8X9"/>
<sequence>MTKKVLPDGLYDAFALVEWLGQPKNHNNADHQHPHKTVKTSPRTYSPSEPEGHLSWIGE</sequence>
<dbReference type="HOGENOM" id="CLU_2961056_0_0_1"/>
<dbReference type="Proteomes" id="UP000030671">
    <property type="component" value="Unassembled WGS sequence"/>
</dbReference>
<dbReference type="AlphaFoldDB" id="W4K8X9"/>
<protein>
    <submittedName>
        <fullName evidence="2">Uncharacterized protein</fullName>
    </submittedName>
</protein>
<accession>W4K8X9</accession>
<keyword evidence="3" id="KW-1185">Reference proteome</keyword>
<evidence type="ECO:0000313" key="2">
    <source>
        <dbReference type="EMBL" id="ETW82248.1"/>
    </source>
</evidence>
<evidence type="ECO:0000256" key="1">
    <source>
        <dbReference type="SAM" id="MobiDB-lite"/>
    </source>
</evidence>